<keyword evidence="4" id="KW-1185">Reference proteome</keyword>
<evidence type="ECO:0000256" key="2">
    <source>
        <dbReference type="SAM" id="MobiDB-lite"/>
    </source>
</evidence>
<sequence length="223" mass="25218">MASNAGTAMEQQLLAAASMVEEQVDAQIEKLDKMDEDDLEAVRRRRLEALKKGQKDKKEWLALGHGEYSELKDELEFFAMCKKSTKIVCQFYRDSTFRCKIVDKHLDALARSHPETRFCKINADKSMFLVKRLKVKVIPTIVLIRDGQCVDFVIGFGDLGGTDEFTTEMMEWRIAHAGVINYSGDLANPPDPTVTKPTRPTLGVDLRKKTIRGQDDDNSSDDD</sequence>
<dbReference type="Pfam" id="PF00085">
    <property type="entry name" value="Thioredoxin"/>
    <property type="match status" value="1"/>
</dbReference>
<dbReference type="Proteomes" id="UP000695022">
    <property type="component" value="Unplaced"/>
</dbReference>
<name>A0ABM1EWJ2_PRICU</name>
<dbReference type="PANTHER" id="PTHR21148">
    <property type="entry name" value="THIOREDOXIN DOMAIN-CONTAINING PROTEIN 9"/>
    <property type="match status" value="1"/>
</dbReference>
<dbReference type="InterPro" id="IPR013766">
    <property type="entry name" value="Thioredoxin_domain"/>
</dbReference>
<organism evidence="4 5">
    <name type="scientific">Priapulus caudatus</name>
    <name type="common">Priapulid worm</name>
    <dbReference type="NCBI Taxonomy" id="37621"/>
    <lineage>
        <taxon>Eukaryota</taxon>
        <taxon>Metazoa</taxon>
        <taxon>Ecdysozoa</taxon>
        <taxon>Scalidophora</taxon>
        <taxon>Priapulida</taxon>
        <taxon>Priapulimorpha</taxon>
        <taxon>Priapulimorphida</taxon>
        <taxon>Priapulidae</taxon>
        <taxon>Priapulus</taxon>
    </lineage>
</organism>
<dbReference type="Gene3D" id="3.40.30.10">
    <property type="entry name" value="Glutaredoxin"/>
    <property type="match status" value="1"/>
</dbReference>
<dbReference type="RefSeq" id="XP_014676563.1">
    <property type="nucleotide sequence ID" value="XM_014821077.1"/>
</dbReference>
<evidence type="ECO:0000256" key="1">
    <source>
        <dbReference type="ARBA" id="ARBA00026148"/>
    </source>
</evidence>
<reference evidence="5" key="1">
    <citation type="submission" date="2025-08" db="UniProtKB">
        <authorList>
            <consortium name="RefSeq"/>
        </authorList>
    </citation>
    <scope>IDENTIFICATION</scope>
</reference>
<protein>
    <recommendedName>
        <fullName evidence="1">Thioredoxin domain-containing protein 9</fullName>
    </recommendedName>
</protein>
<dbReference type="CDD" id="cd02989">
    <property type="entry name" value="Phd_like_TxnDC9"/>
    <property type="match status" value="1"/>
</dbReference>
<accession>A0ABM1EWJ2</accession>
<proteinExistence type="predicted"/>
<dbReference type="GeneID" id="106816455"/>
<feature type="region of interest" description="Disordered" evidence="2">
    <location>
        <begin position="186"/>
        <end position="223"/>
    </location>
</feature>
<gene>
    <name evidence="5" type="primary">LOC106816455</name>
</gene>
<evidence type="ECO:0000313" key="4">
    <source>
        <dbReference type="Proteomes" id="UP000695022"/>
    </source>
</evidence>
<evidence type="ECO:0000313" key="5">
    <source>
        <dbReference type="RefSeq" id="XP_014676563.1"/>
    </source>
</evidence>
<feature type="domain" description="Thioredoxin" evidence="3">
    <location>
        <begin position="76"/>
        <end position="155"/>
    </location>
</feature>
<dbReference type="SUPFAM" id="SSF52833">
    <property type="entry name" value="Thioredoxin-like"/>
    <property type="match status" value="1"/>
</dbReference>
<dbReference type="InterPro" id="IPR036249">
    <property type="entry name" value="Thioredoxin-like_sf"/>
</dbReference>
<feature type="compositionally biased region" description="Basic and acidic residues" evidence="2">
    <location>
        <begin position="205"/>
        <end position="215"/>
    </location>
</feature>
<evidence type="ECO:0000259" key="3">
    <source>
        <dbReference type="Pfam" id="PF00085"/>
    </source>
</evidence>